<organism evidence="1 2">
    <name type="scientific">Trichoderma gamsii</name>
    <dbReference type="NCBI Taxonomy" id="398673"/>
    <lineage>
        <taxon>Eukaryota</taxon>
        <taxon>Fungi</taxon>
        <taxon>Dikarya</taxon>
        <taxon>Ascomycota</taxon>
        <taxon>Pezizomycotina</taxon>
        <taxon>Sordariomycetes</taxon>
        <taxon>Hypocreomycetidae</taxon>
        <taxon>Hypocreales</taxon>
        <taxon>Hypocreaceae</taxon>
        <taxon>Trichoderma</taxon>
    </lineage>
</organism>
<reference evidence="1 2" key="1">
    <citation type="submission" date="2017-02" db="EMBL/GenBank/DDBJ databases">
        <title>Genomes of Trichoderma spp. with biocontrol activity.</title>
        <authorList>
            <person name="Gardiner D."/>
            <person name="Kazan K."/>
            <person name="Vos C."/>
            <person name="Harvey P."/>
        </authorList>
    </citation>
    <scope>NUCLEOTIDE SEQUENCE [LARGE SCALE GENOMIC DNA]</scope>
    <source>
        <strain evidence="1 2">A5MH</strain>
    </source>
</reference>
<evidence type="ECO:0000313" key="1">
    <source>
        <dbReference type="EMBL" id="PNP38934.1"/>
    </source>
</evidence>
<dbReference type="Proteomes" id="UP000236546">
    <property type="component" value="Unassembled WGS sequence"/>
</dbReference>
<dbReference type="OrthoDB" id="4990560at2759"/>
<protein>
    <submittedName>
        <fullName evidence="1">Uncharacterized protein</fullName>
    </submittedName>
</protein>
<proteinExistence type="predicted"/>
<evidence type="ECO:0000313" key="2">
    <source>
        <dbReference type="Proteomes" id="UP000236546"/>
    </source>
</evidence>
<name>A0A2K0T083_9HYPO</name>
<dbReference type="AlphaFoldDB" id="A0A2K0T083"/>
<sequence length="182" mass="21170">MPCAVTRTWVNTLYPDFQILQSGVLGSAAFAQLLYTELGNQQHLDRLTIMLARLNQRKGRMFQGLSIVVDKNYKEQTQQEQLLVAKELGMIFNYFNANEVWDKFCASYEAMYDHMGAFNTFYAQRGQAVTIPNLQTEWEEFIRTTLDNIVTRSLTAFDMMYENRRYVKSGFNVLHCTLQTLC</sequence>
<dbReference type="EMBL" id="MTYH01000098">
    <property type="protein sequence ID" value="PNP38934.1"/>
    <property type="molecule type" value="Genomic_DNA"/>
</dbReference>
<gene>
    <name evidence="1" type="ORF">TGAMA5MH_09158</name>
</gene>
<comment type="caution">
    <text evidence="1">The sequence shown here is derived from an EMBL/GenBank/DDBJ whole genome shotgun (WGS) entry which is preliminary data.</text>
</comment>
<accession>A0A2K0T083</accession>